<feature type="region of interest" description="Disordered" evidence="4">
    <location>
        <begin position="353"/>
        <end position="478"/>
    </location>
</feature>
<comment type="similarity">
    <text evidence="2">Belongs to the actin family. ARP6 subfamily.</text>
</comment>
<evidence type="ECO:0000313" key="5">
    <source>
        <dbReference type="EMBL" id="KAF7492655.1"/>
    </source>
</evidence>
<dbReference type="AlphaFoldDB" id="A0A834R9M3"/>
<reference evidence="6" key="3">
    <citation type="submission" date="2022-06" db="UniProtKB">
        <authorList>
            <consortium name="EnsemblMetazoa"/>
        </authorList>
    </citation>
    <scope>IDENTIFICATION</scope>
</reference>
<dbReference type="Proteomes" id="UP000070412">
    <property type="component" value="Unassembled WGS sequence"/>
</dbReference>
<dbReference type="PANTHER" id="PTHR11937">
    <property type="entry name" value="ACTIN"/>
    <property type="match status" value="1"/>
</dbReference>
<keyword evidence="3" id="KW-0963">Cytoplasm</keyword>
<proteinExistence type="inferred from homology"/>
<keyword evidence="7" id="KW-1185">Reference proteome</keyword>
<dbReference type="Gene3D" id="3.90.640.10">
    <property type="entry name" value="Actin, Chain A, domain 4"/>
    <property type="match status" value="1"/>
</dbReference>
<reference evidence="7" key="1">
    <citation type="journal article" date="2020" name="PLoS Negl. Trop. Dis.">
        <title>High-quality nuclear genome for Sarcoptes scabiei-A critical resource for a neglected parasite.</title>
        <authorList>
            <person name="Korhonen P.K."/>
            <person name="Gasser R.B."/>
            <person name="Ma G."/>
            <person name="Wang T."/>
            <person name="Stroehlein A.J."/>
            <person name="Young N.D."/>
            <person name="Ang C.S."/>
            <person name="Fernando D.D."/>
            <person name="Lu H.C."/>
            <person name="Taylor S."/>
            <person name="Reynolds S.L."/>
            <person name="Mofiz E."/>
            <person name="Najaraj S.H."/>
            <person name="Gowda H."/>
            <person name="Madugundu A."/>
            <person name="Renuse S."/>
            <person name="Holt D."/>
            <person name="Pandey A."/>
            <person name="Papenfuss A.T."/>
            <person name="Fischer K."/>
        </authorList>
    </citation>
    <scope>NUCLEOTIDE SEQUENCE [LARGE SCALE GENOMIC DNA]</scope>
</reference>
<dbReference type="InterPro" id="IPR043129">
    <property type="entry name" value="ATPase_NBD"/>
</dbReference>
<dbReference type="InterPro" id="IPR004000">
    <property type="entry name" value="Actin"/>
</dbReference>
<evidence type="ECO:0000313" key="6">
    <source>
        <dbReference type="EnsemblMetazoa" id="KAF7492655.1"/>
    </source>
</evidence>
<dbReference type="EMBL" id="WVUK01000056">
    <property type="protein sequence ID" value="KAF7492655.1"/>
    <property type="molecule type" value="Genomic_DNA"/>
</dbReference>
<dbReference type="GO" id="GO:0005634">
    <property type="term" value="C:nucleus"/>
    <property type="evidence" value="ECO:0007669"/>
    <property type="project" value="UniProtKB-ARBA"/>
</dbReference>
<gene>
    <name evidence="5" type="ORF">SSS_2271</name>
</gene>
<dbReference type="Pfam" id="PF00022">
    <property type="entry name" value="Actin"/>
    <property type="match status" value="2"/>
</dbReference>
<evidence type="ECO:0000256" key="2">
    <source>
        <dbReference type="ARBA" id="ARBA00005665"/>
    </source>
</evidence>
<dbReference type="Gene3D" id="3.30.420.40">
    <property type="match status" value="2"/>
</dbReference>
<protein>
    <submittedName>
        <fullName evidence="5">Actin-related protein 6</fullName>
    </submittedName>
</protein>
<evidence type="ECO:0000313" key="7">
    <source>
        <dbReference type="Proteomes" id="UP000070412"/>
    </source>
</evidence>
<evidence type="ECO:0000256" key="1">
    <source>
        <dbReference type="ARBA" id="ARBA00004496"/>
    </source>
</evidence>
<reference evidence="5" key="2">
    <citation type="submission" date="2020-01" db="EMBL/GenBank/DDBJ databases">
        <authorList>
            <person name="Korhonen P.K.K."/>
            <person name="Guangxu M.G."/>
            <person name="Wang T.W."/>
            <person name="Stroehlein A.J.S."/>
            <person name="Young N.D."/>
            <person name="Ang C.-S.A."/>
            <person name="Fernando D.W.F."/>
            <person name="Lu H.L."/>
            <person name="Taylor S.T."/>
            <person name="Ehtesham M.E.M."/>
            <person name="Najaraj S.H.N."/>
            <person name="Harsha G.H.G."/>
            <person name="Madugundu A.M."/>
            <person name="Renuse S.R."/>
            <person name="Holt D.H."/>
            <person name="Pandey A.P."/>
            <person name="Papenfuss A.P."/>
            <person name="Gasser R.B.G."/>
            <person name="Fischer K.F."/>
        </authorList>
    </citation>
    <scope>NUCLEOTIDE SEQUENCE</scope>
    <source>
        <strain evidence="5">SSS_KF_BRIS2020</strain>
    </source>
</reference>
<feature type="compositionally biased region" description="Acidic residues" evidence="4">
    <location>
        <begin position="372"/>
        <end position="419"/>
    </location>
</feature>
<accession>A0A834R9M3</accession>
<dbReference type="FunFam" id="3.90.640.10:FF:000014">
    <property type="entry name" value="Putative actin-related protein 6"/>
    <property type="match status" value="1"/>
</dbReference>
<evidence type="ECO:0000256" key="3">
    <source>
        <dbReference type="ARBA" id="ARBA00022490"/>
    </source>
</evidence>
<dbReference type="EnsemblMetazoa" id="SSS_2271s_mrna">
    <property type="protein sequence ID" value="KAF7492655.1"/>
    <property type="gene ID" value="SSS_2271"/>
</dbReference>
<organism evidence="5">
    <name type="scientific">Sarcoptes scabiei</name>
    <name type="common">Itch mite</name>
    <name type="synonym">Acarus scabiei</name>
    <dbReference type="NCBI Taxonomy" id="52283"/>
    <lineage>
        <taxon>Eukaryota</taxon>
        <taxon>Metazoa</taxon>
        <taxon>Ecdysozoa</taxon>
        <taxon>Arthropoda</taxon>
        <taxon>Chelicerata</taxon>
        <taxon>Arachnida</taxon>
        <taxon>Acari</taxon>
        <taxon>Acariformes</taxon>
        <taxon>Sarcoptiformes</taxon>
        <taxon>Astigmata</taxon>
        <taxon>Psoroptidia</taxon>
        <taxon>Sarcoptoidea</taxon>
        <taxon>Sarcoptidae</taxon>
        <taxon>Sarcoptinae</taxon>
        <taxon>Sarcoptes</taxon>
    </lineage>
</organism>
<name>A0A834R9M3_SARSC</name>
<dbReference type="SUPFAM" id="SSF53067">
    <property type="entry name" value="Actin-like ATPase domain"/>
    <property type="match status" value="3"/>
</dbReference>
<sequence length="599" mass="69395">MSDIDQIIIIDNGAHTIKVGYYQENSPKLIPNCITKVKNEKRRLFIGDQMQECKDYSGMFFILPFTKGFLVNWDIQRQIWDYVFRNVLKLNNDGKNRFSNIGLLITEPVFNFPQIRQLMIKILFEDYGFGKILITTSAQLAAFKYLFHVNQSSVKNDSDDFKEIKVNEKVSIGDSVHNNLSEMACIVLESGYSFTHVIPIVNGYKILDHTKRIDLGGKALTNYLKEIISYRQINVLDETYVVNQMKEDCCFVSVDFWKDLDSARRSKENSIMCDYILPDYLAHKRGFIFDRDKHKDLNMADFQTIRMNNERFQVPELLFHPSDVNIDQLGISETLVYSISEFNPNFEMLSSTNSLTESTGLSFCRERPENLKEDDEDEEEEEEDENDFDEEEADDEEMNEVTEDEEVTETSNADDEETDESSKTNRKRALNESSSSNTRTNRPRMNGNLKQSSANQQQSINSDSNVNQQNGASSRNDDKEIVENNLSIYNDENIQSHLYHNILLIGGNCKFANFKDRIYNDLRSNVPEMIDIKITLPDDPIIYAWQGGHLLCSIDDQGQKSTNHTRSLFHKYAVTKKEYHRKGLDHCYTKLSNYKLSIF</sequence>
<evidence type="ECO:0000256" key="4">
    <source>
        <dbReference type="SAM" id="MobiDB-lite"/>
    </source>
</evidence>
<dbReference type="OrthoDB" id="6220758at2759"/>
<dbReference type="CDD" id="cd10210">
    <property type="entry name" value="ASKHA_NBD_Arp6"/>
    <property type="match status" value="1"/>
</dbReference>
<comment type="subcellular location">
    <subcellularLocation>
        <location evidence="1">Cytoplasm</location>
    </subcellularLocation>
</comment>
<dbReference type="GO" id="GO:0005737">
    <property type="term" value="C:cytoplasm"/>
    <property type="evidence" value="ECO:0007669"/>
    <property type="project" value="UniProtKB-SubCell"/>
</dbReference>
<feature type="compositionally biased region" description="Low complexity" evidence="4">
    <location>
        <begin position="451"/>
        <end position="470"/>
    </location>
</feature>
<dbReference type="SMART" id="SM00268">
    <property type="entry name" value="ACTIN"/>
    <property type="match status" value="1"/>
</dbReference>